<gene>
    <name evidence="2" type="ORF">IAA66_00225</name>
</gene>
<feature type="transmembrane region" description="Helical" evidence="1">
    <location>
        <begin position="48"/>
        <end position="67"/>
    </location>
</feature>
<evidence type="ECO:0000313" key="3">
    <source>
        <dbReference type="Proteomes" id="UP000886819"/>
    </source>
</evidence>
<evidence type="ECO:0000313" key="2">
    <source>
        <dbReference type="EMBL" id="HIQ61997.1"/>
    </source>
</evidence>
<organism evidence="2 3">
    <name type="scientific">Candidatus Avichristensenella intestinipullorum</name>
    <dbReference type="NCBI Taxonomy" id="2840693"/>
    <lineage>
        <taxon>Bacteria</taxon>
        <taxon>Bacillati</taxon>
        <taxon>Bacillota</taxon>
        <taxon>Clostridia</taxon>
        <taxon>Candidatus Avichristensenella</taxon>
    </lineage>
</organism>
<sequence length="178" mass="20693">MDNYREEIVVKKNRMVNNVLHAMLCVLMVFCALLAAVSLSSLTMSQNLVMSIVWTLVNAGIAFLIWWKKDILRLEYEYTFTNGELDFACVMGNKKRKNLGTMRVKNVEACGMVASGSFRRYLSMPGLKKHNWFLNRDGNLLYFYYQKNGEKHIIIIEPTQEMIDMIKIYLPRGTFQTN</sequence>
<dbReference type="AlphaFoldDB" id="A0A9D0YTT1"/>
<name>A0A9D0YTT1_9FIRM</name>
<keyword evidence="1" id="KW-0812">Transmembrane</keyword>
<protein>
    <submittedName>
        <fullName evidence="2">Uncharacterized protein</fullName>
    </submittedName>
</protein>
<reference evidence="2" key="2">
    <citation type="journal article" date="2021" name="PeerJ">
        <title>Extensive microbial diversity within the chicken gut microbiome revealed by metagenomics and culture.</title>
        <authorList>
            <person name="Gilroy R."/>
            <person name="Ravi A."/>
            <person name="Getino M."/>
            <person name="Pursley I."/>
            <person name="Horton D.L."/>
            <person name="Alikhan N.F."/>
            <person name="Baker D."/>
            <person name="Gharbi K."/>
            <person name="Hall N."/>
            <person name="Watson M."/>
            <person name="Adriaenssens E.M."/>
            <person name="Foster-Nyarko E."/>
            <person name="Jarju S."/>
            <person name="Secka A."/>
            <person name="Antonio M."/>
            <person name="Oren A."/>
            <person name="Chaudhuri R.R."/>
            <person name="La Ragione R."/>
            <person name="Hildebrand F."/>
            <person name="Pallen M.J."/>
        </authorList>
    </citation>
    <scope>NUCLEOTIDE SEQUENCE</scope>
    <source>
        <strain evidence="2">ChiHile30-977</strain>
    </source>
</reference>
<proteinExistence type="predicted"/>
<evidence type="ECO:0000256" key="1">
    <source>
        <dbReference type="SAM" id="Phobius"/>
    </source>
</evidence>
<dbReference type="Proteomes" id="UP000886819">
    <property type="component" value="Unassembled WGS sequence"/>
</dbReference>
<comment type="caution">
    <text evidence="2">The sequence shown here is derived from an EMBL/GenBank/DDBJ whole genome shotgun (WGS) entry which is preliminary data.</text>
</comment>
<reference evidence="2" key="1">
    <citation type="submission" date="2020-10" db="EMBL/GenBank/DDBJ databases">
        <authorList>
            <person name="Gilroy R."/>
        </authorList>
    </citation>
    <scope>NUCLEOTIDE SEQUENCE</scope>
    <source>
        <strain evidence="2">ChiHile30-977</strain>
    </source>
</reference>
<keyword evidence="1" id="KW-1133">Transmembrane helix</keyword>
<keyword evidence="1" id="KW-0472">Membrane</keyword>
<feature type="transmembrane region" description="Helical" evidence="1">
    <location>
        <begin position="20"/>
        <end position="42"/>
    </location>
</feature>
<dbReference type="EMBL" id="DVFI01000002">
    <property type="protein sequence ID" value="HIQ61997.1"/>
    <property type="molecule type" value="Genomic_DNA"/>
</dbReference>
<accession>A0A9D0YTT1</accession>